<gene>
    <name evidence="9" type="ORF">GB993_07105</name>
</gene>
<feature type="transmembrane region" description="Helical" evidence="7">
    <location>
        <begin position="205"/>
        <end position="229"/>
    </location>
</feature>
<feature type="transmembrane region" description="Helical" evidence="7">
    <location>
        <begin position="77"/>
        <end position="98"/>
    </location>
</feature>
<comment type="subcellular location">
    <subcellularLocation>
        <location evidence="1 7">Cell membrane</location>
        <topology evidence="1 7">Multi-pass membrane protein</topology>
    </subcellularLocation>
</comment>
<evidence type="ECO:0000256" key="6">
    <source>
        <dbReference type="ARBA" id="ARBA00023136"/>
    </source>
</evidence>
<evidence type="ECO:0000256" key="5">
    <source>
        <dbReference type="ARBA" id="ARBA00022989"/>
    </source>
</evidence>
<dbReference type="CDD" id="cd06261">
    <property type="entry name" value="TM_PBP2"/>
    <property type="match status" value="1"/>
</dbReference>
<comment type="caution">
    <text evidence="9">The sequence shown here is derived from an EMBL/GenBank/DDBJ whole genome shotgun (WGS) entry which is preliminary data.</text>
</comment>
<dbReference type="Pfam" id="PF00528">
    <property type="entry name" value="BPD_transp_1"/>
    <property type="match status" value="1"/>
</dbReference>
<dbReference type="GO" id="GO:0055085">
    <property type="term" value="P:transmembrane transport"/>
    <property type="evidence" value="ECO:0007669"/>
    <property type="project" value="InterPro"/>
</dbReference>
<keyword evidence="5 7" id="KW-1133">Transmembrane helix</keyword>
<dbReference type="PANTHER" id="PTHR30193:SF37">
    <property type="entry name" value="INNER MEMBRANE ABC TRANSPORTER PERMEASE PROTEIN YCJO"/>
    <property type="match status" value="1"/>
</dbReference>
<evidence type="ECO:0000256" key="4">
    <source>
        <dbReference type="ARBA" id="ARBA00022692"/>
    </source>
</evidence>
<dbReference type="PANTHER" id="PTHR30193">
    <property type="entry name" value="ABC TRANSPORTER PERMEASE PROTEIN"/>
    <property type="match status" value="1"/>
</dbReference>
<dbReference type="InterPro" id="IPR035906">
    <property type="entry name" value="MetI-like_sf"/>
</dbReference>
<organism evidence="9 10">
    <name type="scientific">Furfurilactobacillus milii</name>
    <dbReference type="NCBI Taxonomy" id="2888272"/>
    <lineage>
        <taxon>Bacteria</taxon>
        <taxon>Bacillati</taxon>
        <taxon>Bacillota</taxon>
        <taxon>Bacilli</taxon>
        <taxon>Lactobacillales</taxon>
        <taxon>Lactobacillaceae</taxon>
        <taxon>Furfurilactobacillus</taxon>
    </lineage>
</organism>
<dbReference type="RefSeq" id="WP_161003681.1">
    <property type="nucleotide sequence ID" value="NZ_WEZQ01000011.1"/>
</dbReference>
<evidence type="ECO:0000256" key="7">
    <source>
        <dbReference type="RuleBase" id="RU363032"/>
    </source>
</evidence>
<proteinExistence type="inferred from homology"/>
<accession>A0A6N9I2T5</accession>
<evidence type="ECO:0000313" key="9">
    <source>
        <dbReference type="EMBL" id="MYV17270.1"/>
    </source>
</evidence>
<comment type="similarity">
    <text evidence="7">Belongs to the binding-protein-dependent transport system permease family.</text>
</comment>
<feature type="transmembrane region" description="Helical" evidence="7">
    <location>
        <begin position="269"/>
        <end position="290"/>
    </location>
</feature>
<feature type="transmembrane region" description="Helical" evidence="7">
    <location>
        <begin position="12"/>
        <end position="34"/>
    </location>
</feature>
<evidence type="ECO:0000256" key="2">
    <source>
        <dbReference type="ARBA" id="ARBA00022448"/>
    </source>
</evidence>
<keyword evidence="4 7" id="KW-0812">Transmembrane</keyword>
<sequence length="298" mass="34132">MIKQHPTIKSTLIAFAYLAPMLIITLVFNIYPIFKSFAMSFYTKYDFFTDKVSALGWANYKFIFSDPDFYLSVRNTMIFVLGVVPFSVLLSLIIALLLHRVRFLAGLFKTAYFLPFVTSTVAISLVWQWIYNDQYGLLNAFLSHFGVHPIDWLNDPHWAMPALIIMTIWKGLGFNIILFLVGLSNIDKRYDQVAQIDGANAWQRFIHVTLPLLSPMTFLVSVTSVISGFKVFDEIFVLFGGSPGPGKSTLTIVFYLYQKFYSEWKYGIAAASGVVLFLLILVVTIIQFWYSRKHVHYA</sequence>
<dbReference type="GO" id="GO:0005886">
    <property type="term" value="C:plasma membrane"/>
    <property type="evidence" value="ECO:0007669"/>
    <property type="project" value="UniProtKB-SubCell"/>
</dbReference>
<evidence type="ECO:0000313" key="10">
    <source>
        <dbReference type="Proteomes" id="UP000449209"/>
    </source>
</evidence>
<dbReference type="Proteomes" id="UP000449209">
    <property type="component" value="Unassembled WGS sequence"/>
</dbReference>
<dbReference type="InterPro" id="IPR051393">
    <property type="entry name" value="ABC_transporter_permease"/>
</dbReference>
<reference evidence="9 10" key="1">
    <citation type="journal article" date="2019" name="Appl. Environ. Microbiol.">
        <title>Genetic determinants of hydroxycinnamic acid metabolism in heterofermentative lactobacilli.</title>
        <authorList>
            <person name="Gaur G."/>
            <person name="Oh J.H."/>
            <person name="Filannino P."/>
            <person name="Gobbetti M."/>
            <person name="van Pijkeren J.P."/>
            <person name="Ganzle M.G."/>
        </authorList>
    </citation>
    <scope>NUCLEOTIDE SEQUENCE [LARGE SCALE GENOMIC DNA]</scope>
    <source>
        <strain evidence="9 10">C5</strain>
    </source>
</reference>
<keyword evidence="2 7" id="KW-0813">Transport</keyword>
<keyword evidence="6 7" id="KW-0472">Membrane</keyword>
<dbReference type="AlphaFoldDB" id="A0A6N9I2T5"/>
<protein>
    <submittedName>
        <fullName evidence="9">ABC transporter permease subunit</fullName>
    </submittedName>
</protein>
<feature type="transmembrane region" description="Helical" evidence="7">
    <location>
        <begin position="158"/>
        <end position="184"/>
    </location>
</feature>
<dbReference type="Gene3D" id="1.10.3720.10">
    <property type="entry name" value="MetI-like"/>
    <property type="match status" value="1"/>
</dbReference>
<dbReference type="EMBL" id="WEZQ01000011">
    <property type="protein sequence ID" value="MYV17270.1"/>
    <property type="molecule type" value="Genomic_DNA"/>
</dbReference>
<feature type="domain" description="ABC transmembrane type-1" evidence="8">
    <location>
        <begin position="73"/>
        <end position="287"/>
    </location>
</feature>
<feature type="transmembrane region" description="Helical" evidence="7">
    <location>
        <begin position="110"/>
        <end position="130"/>
    </location>
</feature>
<evidence type="ECO:0000256" key="1">
    <source>
        <dbReference type="ARBA" id="ARBA00004651"/>
    </source>
</evidence>
<evidence type="ECO:0000259" key="8">
    <source>
        <dbReference type="PROSITE" id="PS50928"/>
    </source>
</evidence>
<dbReference type="PROSITE" id="PS50928">
    <property type="entry name" value="ABC_TM1"/>
    <property type="match status" value="1"/>
</dbReference>
<dbReference type="InterPro" id="IPR000515">
    <property type="entry name" value="MetI-like"/>
</dbReference>
<dbReference type="OrthoDB" id="9787541at2"/>
<keyword evidence="3" id="KW-1003">Cell membrane</keyword>
<evidence type="ECO:0000256" key="3">
    <source>
        <dbReference type="ARBA" id="ARBA00022475"/>
    </source>
</evidence>
<dbReference type="SUPFAM" id="SSF161098">
    <property type="entry name" value="MetI-like"/>
    <property type="match status" value="1"/>
</dbReference>
<name>A0A6N9I2T5_9LACO</name>